<reference evidence="3" key="1">
    <citation type="submission" date="2021-02" db="EMBL/GenBank/DDBJ databases">
        <authorList>
            <person name="Nowell W R."/>
        </authorList>
    </citation>
    <scope>NUCLEOTIDE SEQUENCE</scope>
</reference>
<feature type="chain" id="PRO_5036226142" evidence="2">
    <location>
        <begin position="21"/>
        <end position="190"/>
    </location>
</feature>
<organism evidence="3 6">
    <name type="scientific">Adineta ricciae</name>
    <name type="common">Rotifer</name>
    <dbReference type="NCBI Taxonomy" id="249248"/>
    <lineage>
        <taxon>Eukaryota</taxon>
        <taxon>Metazoa</taxon>
        <taxon>Spiralia</taxon>
        <taxon>Gnathifera</taxon>
        <taxon>Rotifera</taxon>
        <taxon>Eurotatoria</taxon>
        <taxon>Bdelloidea</taxon>
        <taxon>Adinetida</taxon>
        <taxon>Adinetidae</taxon>
        <taxon>Adineta</taxon>
    </lineage>
</organism>
<protein>
    <submittedName>
        <fullName evidence="3">Uncharacterized protein</fullName>
    </submittedName>
</protein>
<keyword evidence="2" id="KW-0732">Signal</keyword>
<keyword evidence="5" id="KW-1185">Reference proteome</keyword>
<accession>A0A814UN28</accession>
<feature type="signal peptide" evidence="2">
    <location>
        <begin position="1"/>
        <end position="20"/>
    </location>
</feature>
<dbReference type="EMBL" id="CAJNOJ010000134">
    <property type="protein sequence ID" value="CAF1177901.1"/>
    <property type="molecule type" value="Genomic_DNA"/>
</dbReference>
<sequence>MLYQLFLLGLFFSQFTIVTSTLFAQNLSLVNVDLYQCDTNDTISNHTVILTNTTLYSCNFTCCRQRSQTNICQVTTLSSTGACFGRLCYSGDCSTLIDGTLSQNTRNTSDILNKIRSSISSLSWPILPNSTRVKWIQWKDKNTSSIRSSILIMLLITNISLTLLTLFVIVRSVKYARYIAKKKARRYSLF</sequence>
<keyword evidence="1" id="KW-1133">Transmembrane helix</keyword>
<evidence type="ECO:0000313" key="5">
    <source>
        <dbReference type="Proteomes" id="UP000663828"/>
    </source>
</evidence>
<dbReference type="Proteomes" id="UP000663852">
    <property type="component" value="Unassembled WGS sequence"/>
</dbReference>
<keyword evidence="1" id="KW-0812">Transmembrane</keyword>
<dbReference type="AlphaFoldDB" id="A0A814UN28"/>
<evidence type="ECO:0000256" key="1">
    <source>
        <dbReference type="SAM" id="Phobius"/>
    </source>
</evidence>
<evidence type="ECO:0000313" key="6">
    <source>
        <dbReference type="Proteomes" id="UP000663852"/>
    </source>
</evidence>
<gene>
    <name evidence="3" type="ORF">EDS130_LOCUS24076</name>
    <name evidence="4" type="ORF">XAT740_LOCUS40414</name>
</gene>
<evidence type="ECO:0000313" key="4">
    <source>
        <dbReference type="EMBL" id="CAF1514489.1"/>
    </source>
</evidence>
<dbReference type="Proteomes" id="UP000663828">
    <property type="component" value="Unassembled WGS sequence"/>
</dbReference>
<evidence type="ECO:0000256" key="2">
    <source>
        <dbReference type="SAM" id="SignalP"/>
    </source>
</evidence>
<evidence type="ECO:0000313" key="3">
    <source>
        <dbReference type="EMBL" id="CAF1177901.1"/>
    </source>
</evidence>
<keyword evidence="1" id="KW-0472">Membrane</keyword>
<feature type="transmembrane region" description="Helical" evidence="1">
    <location>
        <begin position="150"/>
        <end position="173"/>
    </location>
</feature>
<name>A0A814UN28_ADIRI</name>
<proteinExistence type="predicted"/>
<dbReference type="EMBL" id="CAJNOR010004595">
    <property type="protein sequence ID" value="CAF1514489.1"/>
    <property type="molecule type" value="Genomic_DNA"/>
</dbReference>
<dbReference type="OrthoDB" id="10539550at2759"/>
<comment type="caution">
    <text evidence="3">The sequence shown here is derived from an EMBL/GenBank/DDBJ whole genome shotgun (WGS) entry which is preliminary data.</text>
</comment>